<accession>A0A9P5PK56</accession>
<comment type="caution">
    <text evidence="3">The sequence shown here is derived from an EMBL/GenBank/DDBJ whole genome shotgun (WGS) entry which is preliminary data.</text>
</comment>
<gene>
    <name evidence="3" type="ORF">BDP27DRAFT_1179927</name>
</gene>
<organism evidence="3 4">
    <name type="scientific">Rhodocollybia butyracea</name>
    <dbReference type="NCBI Taxonomy" id="206335"/>
    <lineage>
        <taxon>Eukaryota</taxon>
        <taxon>Fungi</taxon>
        <taxon>Dikarya</taxon>
        <taxon>Basidiomycota</taxon>
        <taxon>Agaricomycotina</taxon>
        <taxon>Agaricomycetes</taxon>
        <taxon>Agaricomycetidae</taxon>
        <taxon>Agaricales</taxon>
        <taxon>Marasmiineae</taxon>
        <taxon>Omphalotaceae</taxon>
        <taxon>Rhodocollybia</taxon>
    </lineage>
</organism>
<feature type="non-terminal residue" evidence="3">
    <location>
        <position position="117"/>
    </location>
</feature>
<keyword evidence="4" id="KW-1185">Reference proteome</keyword>
<evidence type="ECO:0000259" key="2">
    <source>
        <dbReference type="Pfam" id="PF12937"/>
    </source>
</evidence>
<proteinExistence type="predicted"/>
<feature type="non-terminal residue" evidence="3">
    <location>
        <position position="1"/>
    </location>
</feature>
<dbReference type="Gene3D" id="1.20.1280.50">
    <property type="match status" value="1"/>
</dbReference>
<sequence length="117" mass="13407">LSSSEHSLVTKLIDEVKEDVTRYKREIDRLKNTYANVKQQQETLETYLSDLRCIVAPIRRLPSEVLGEIFGFVCGMMSGSNLSKVKRSLPAVSLLQVCSKWRKIVNTMPSLWSRFTL</sequence>
<dbReference type="SUPFAM" id="SSF81383">
    <property type="entry name" value="F-box domain"/>
    <property type="match status" value="1"/>
</dbReference>
<feature type="domain" description="F-box" evidence="2">
    <location>
        <begin position="58"/>
        <end position="116"/>
    </location>
</feature>
<evidence type="ECO:0000313" key="3">
    <source>
        <dbReference type="EMBL" id="KAF9067071.1"/>
    </source>
</evidence>
<evidence type="ECO:0000256" key="1">
    <source>
        <dbReference type="SAM" id="Coils"/>
    </source>
</evidence>
<evidence type="ECO:0000313" key="4">
    <source>
        <dbReference type="Proteomes" id="UP000772434"/>
    </source>
</evidence>
<dbReference type="InterPro" id="IPR036047">
    <property type="entry name" value="F-box-like_dom_sf"/>
</dbReference>
<dbReference type="OrthoDB" id="3365698at2759"/>
<protein>
    <recommendedName>
        <fullName evidence="2">F-box domain-containing protein</fullName>
    </recommendedName>
</protein>
<dbReference type="Proteomes" id="UP000772434">
    <property type="component" value="Unassembled WGS sequence"/>
</dbReference>
<dbReference type="Pfam" id="PF12937">
    <property type="entry name" value="F-box-like"/>
    <property type="match status" value="1"/>
</dbReference>
<dbReference type="AlphaFoldDB" id="A0A9P5PK56"/>
<reference evidence="3" key="1">
    <citation type="submission" date="2020-11" db="EMBL/GenBank/DDBJ databases">
        <authorList>
            <consortium name="DOE Joint Genome Institute"/>
            <person name="Ahrendt S."/>
            <person name="Riley R."/>
            <person name="Andreopoulos W."/>
            <person name="Labutti K."/>
            <person name="Pangilinan J."/>
            <person name="Ruiz-Duenas F.J."/>
            <person name="Barrasa J.M."/>
            <person name="Sanchez-Garcia M."/>
            <person name="Camarero S."/>
            <person name="Miyauchi S."/>
            <person name="Serrano A."/>
            <person name="Linde D."/>
            <person name="Babiker R."/>
            <person name="Drula E."/>
            <person name="Ayuso-Fernandez I."/>
            <person name="Pacheco R."/>
            <person name="Padilla G."/>
            <person name="Ferreira P."/>
            <person name="Barriuso J."/>
            <person name="Kellner H."/>
            <person name="Castanera R."/>
            <person name="Alfaro M."/>
            <person name="Ramirez L."/>
            <person name="Pisabarro A.G."/>
            <person name="Kuo A."/>
            <person name="Tritt A."/>
            <person name="Lipzen A."/>
            <person name="He G."/>
            <person name="Yan M."/>
            <person name="Ng V."/>
            <person name="Cullen D."/>
            <person name="Martin F."/>
            <person name="Rosso M.-N."/>
            <person name="Henrissat B."/>
            <person name="Hibbett D."/>
            <person name="Martinez A.T."/>
            <person name="Grigoriev I.V."/>
        </authorList>
    </citation>
    <scope>NUCLEOTIDE SEQUENCE</scope>
    <source>
        <strain evidence="3">AH 40177</strain>
    </source>
</reference>
<keyword evidence="1" id="KW-0175">Coiled coil</keyword>
<dbReference type="InterPro" id="IPR001810">
    <property type="entry name" value="F-box_dom"/>
</dbReference>
<dbReference type="EMBL" id="JADNRY010000078">
    <property type="protein sequence ID" value="KAF9067071.1"/>
    <property type="molecule type" value="Genomic_DNA"/>
</dbReference>
<feature type="coiled-coil region" evidence="1">
    <location>
        <begin position="13"/>
        <end position="47"/>
    </location>
</feature>
<name>A0A9P5PK56_9AGAR</name>